<sequence>MSRFLRRTPRRDEVIAPFVVEKKGSEFGWIALINLGFNQFSQTLQLKAKKKGDQVKAKTTDIHLKMDSRPRYLGEELTMMKFTTAEDDEAYSDGNDPILLVNGAIKVTELDSPSLRHPQQNRSTRSLGKVQKPLSLASCGR</sequence>
<feature type="compositionally biased region" description="Polar residues" evidence="1">
    <location>
        <begin position="117"/>
        <end position="126"/>
    </location>
</feature>
<proteinExistence type="predicted"/>
<keyword evidence="3" id="KW-1185">Reference proteome</keyword>
<evidence type="ECO:0000256" key="1">
    <source>
        <dbReference type="SAM" id="MobiDB-lite"/>
    </source>
</evidence>
<name>A0AAV4VCI2_9ARAC</name>
<dbReference type="EMBL" id="BPLQ01012752">
    <property type="protein sequence ID" value="GIY67559.1"/>
    <property type="molecule type" value="Genomic_DNA"/>
</dbReference>
<accession>A0AAV4VCI2</accession>
<feature type="region of interest" description="Disordered" evidence="1">
    <location>
        <begin position="110"/>
        <end position="141"/>
    </location>
</feature>
<comment type="caution">
    <text evidence="2">The sequence shown here is derived from an EMBL/GenBank/DDBJ whole genome shotgun (WGS) entry which is preliminary data.</text>
</comment>
<evidence type="ECO:0000313" key="3">
    <source>
        <dbReference type="Proteomes" id="UP001054837"/>
    </source>
</evidence>
<organism evidence="2 3">
    <name type="scientific">Caerostris darwini</name>
    <dbReference type="NCBI Taxonomy" id="1538125"/>
    <lineage>
        <taxon>Eukaryota</taxon>
        <taxon>Metazoa</taxon>
        <taxon>Ecdysozoa</taxon>
        <taxon>Arthropoda</taxon>
        <taxon>Chelicerata</taxon>
        <taxon>Arachnida</taxon>
        <taxon>Araneae</taxon>
        <taxon>Araneomorphae</taxon>
        <taxon>Entelegynae</taxon>
        <taxon>Araneoidea</taxon>
        <taxon>Araneidae</taxon>
        <taxon>Caerostris</taxon>
    </lineage>
</organism>
<dbReference type="Proteomes" id="UP001054837">
    <property type="component" value="Unassembled WGS sequence"/>
</dbReference>
<evidence type="ECO:0000313" key="2">
    <source>
        <dbReference type="EMBL" id="GIY67559.1"/>
    </source>
</evidence>
<gene>
    <name evidence="2" type="ORF">CDAR_190831</name>
</gene>
<dbReference type="AlphaFoldDB" id="A0AAV4VCI2"/>
<protein>
    <submittedName>
        <fullName evidence="2">Uncharacterized protein</fullName>
    </submittedName>
</protein>
<reference evidence="2 3" key="1">
    <citation type="submission" date="2021-06" db="EMBL/GenBank/DDBJ databases">
        <title>Caerostris darwini draft genome.</title>
        <authorList>
            <person name="Kono N."/>
            <person name="Arakawa K."/>
        </authorList>
    </citation>
    <scope>NUCLEOTIDE SEQUENCE [LARGE SCALE GENOMIC DNA]</scope>
</reference>